<protein>
    <submittedName>
        <fullName evidence="1">Uncharacterized protein</fullName>
    </submittedName>
</protein>
<sequence>MELTALNRFCSRKFQTNGVAQNSSAVVDLPGVDENSVIKESDVDVAGNSIEGISETADGKIRTAASSYVFTVE</sequence>
<keyword evidence="2" id="KW-1185">Reference proteome</keyword>
<dbReference type="Proteomes" id="UP000184050">
    <property type="component" value="Unassembled WGS sequence"/>
</dbReference>
<gene>
    <name evidence="1" type="ORF">SAMN05444280_10654</name>
</gene>
<proteinExistence type="predicted"/>
<dbReference type="AlphaFoldDB" id="A0A1M6E4A8"/>
<reference evidence="1 2" key="1">
    <citation type="submission" date="2016-11" db="EMBL/GenBank/DDBJ databases">
        <authorList>
            <person name="Jaros S."/>
            <person name="Januszkiewicz K."/>
            <person name="Wedrychowicz H."/>
        </authorList>
    </citation>
    <scope>NUCLEOTIDE SEQUENCE [LARGE SCALE GENOMIC DNA]</scope>
    <source>
        <strain evidence="1 2">DSM 27063</strain>
    </source>
</reference>
<dbReference type="EMBL" id="FQZE01000006">
    <property type="protein sequence ID" value="SHI80223.1"/>
    <property type="molecule type" value="Genomic_DNA"/>
</dbReference>
<name>A0A1M6E4A8_9BACT</name>
<evidence type="ECO:0000313" key="2">
    <source>
        <dbReference type="Proteomes" id="UP000184050"/>
    </source>
</evidence>
<organism evidence="1 2">
    <name type="scientific">Tangfeifania diversioriginum</name>
    <dbReference type="NCBI Taxonomy" id="1168035"/>
    <lineage>
        <taxon>Bacteria</taxon>
        <taxon>Pseudomonadati</taxon>
        <taxon>Bacteroidota</taxon>
        <taxon>Bacteroidia</taxon>
        <taxon>Marinilabiliales</taxon>
        <taxon>Prolixibacteraceae</taxon>
        <taxon>Tangfeifania</taxon>
    </lineage>
</organism>
<evidence type="ECO:0000313" key="1">
    <source>
        <dbReference type="EMBL" id="SHI80223.1"/>
    </source>
</evidence>
<accession>A0A1M6E4A8</accession>